<dbReference type="Proteomes" id="UP001551675">
    <property type="component" value="Unassembled WGS sequence"/>
</dbReference>
<dbReference type="RefSeq" id="WP_358134905.1">
    <property type="nucleotide sequence ID" value="NZ_JBFALK010000011.1"/>
</dbReference>
<evidence type="ECO:0000256" key="3">
    <source>
        <dbReference type="ARBA" id="ARBA00023172"/>
    </source>
</evidence>
<dbReference type="EMBL" id="JBFALK010000011">
    <property type="protein sequence ID" value="MEV0971012.1"/>
    <property type="molecule type" value="Genomic_DNA"/>
</dbReference>
<dbReference type="InterPro" id="IPR002104">
    <property type="entry name" value="Integrase_catalytic"/>
</dbReference>
<dbReference type="CDD" id="cd00397">
    <property type="entry name" value="DNA_BRE_C"/>
    <property type="match status" value="1"/>
</dbReference>
<dbReference type="PANTHER" id="PTHR30349:SF64">
    <property type="entry name" value="PROPHAGE INTEGRASE INTD-RELATED"/>
    <property type="match status" value="1"/>
</dbReference>
<accession>A0ABV3GHB4</accession>
<dbReference type="Gene3D" id="1.10.443.10">
    <property type="entry name" value="Intergrase catalytic core"/>
    <property type="match status" value="1"/>
</dbReference>
<gene>
    <name evidence="5" type="ORF">AB0I59_20475</name>
</gene>
<evidence type="ECO:0000256" key="1">
    <source>
        <dbReference type="ARBA" id="ARBA00008857"/>
    </source>
</evidence>
<reference evidence="5 6" key="1">
    <citation type="submission" date="2024-06" db="EMBL/GenBank/DDBJ databases">
        <title>The Natural Products Discovery Center: Release of the First 8490 Sequenced Strains for Exploring Actinobacteria Biosynthetic Diversity.</title>
        <authorList>
            <person name="Kalkreuter E."/>
            <person name="Kautsar S.A."/>
            <person name="Yang D."/>
            <person name="Bader C.D."/>
            <person name="Teijaro C.N."/>
            <person name="Fluegel L."/>
            <person name="Davis C.M."/>
            <person name="Simpson J.R."/>
            <person name="Lauterbach L."/>
            <person name="Steele A.D."/>
            <person name="Gui C."/>
            <person name="Meng S."/>
            <person name="Li G."/>
            <person name="Viehrig K."/>
            <person name="Ye F."/>
            <person name="Su P."/>
            <person name="Kiefer A.F."/>
            <person name="Nichols A."/>
            <person name="Cepeda A.J."/>
            <person name="Yan W."/>
            <person name="Fan B."/>
            <person name="Jiang Y."/>
            <person name="Adhikari A."/>
            <person name="Zheng C.-J."/>
            <person name="Schuster L."/>
            <person name="Cowan T.M."/>
            <person name="Smanski M.J."/>
            <person name="Chevrette M.G."/>
            <person name="De Carvalho L.P.S."/>
            <person name="Shen B."/>
        </authorList>
    </citation>
    <scope>NUCLEOTIDE SEQUENCE [LARGE SCALE GENOMIC DNA]</scope>
    <source>
        <strain evidence="5 6">NPDC050100</strain>
    </source>
</reference>
<evidence type="ECO:0000313" key="5">
    <source>
        <dbReference type="EMBL" id="MEV0971012.1"/>
    </source>
</evidence>
<evidence type="ECO:0000259" key="4">
    <source>
        <dbReference type="PROSITE" id="PS51898"/>
    </source>
</evidence>
<comment type="caution">
    <text evidence="5">The sequence shown here is derived from an EMBL/GenBank/DDBJ whole genome shotgun (WGS) entry which is preliminary data.</text>
</comment>
<keyword evidence="6" id="KW-1185">Reference proteome</keyword>
<dbReference type="SUPFAM" id="SSF56349">
    <property type="entry name" value="DNA breaking-rejoining enzymes"/>
    <property type="match status" value="2"/>
</dbReference>
<feature type="domain" description="Tyr recombinase" evidence="4">
    <location>
        <begin position="165"/>
        <end position="433"/>
    </location>
</feature>
<dbReference type="InterPro" id="IPR010998">
    <property type="entry name" value="Integrase_recombinase_N"/>
</dbReference>
<dbReference type="InterPro" id="IPR050090">
    <property type="entry name" value="Tyrosine_recombinase_XerCD"/>
</dbReference>
<dbReference type="PROSITE" id="PS51898">
    <property type="entry name" value="TYR_RECOMBINASE"/>
    <property type="match status" value="1"/>
</dbReference>
<keyword evidence="2" id="KW-0238">DNA-binding</keyword>
<sequence length="444" mass="50927">MGFSRKRLGIKGKPRYTAYYTDLRGRELSAGTFSSKKEADKAWQQAEAKVAEGRAGDPARSKQSFRRYVEEEWLPHHMMEATTREGYTYSIYAHIMKWFGPMRMIEILPSDVRAWVKDQQDRGLSPATIRLNKSILSGIFTTALNDQVTALHPCKGVKTPTVPKKPLRIVSPEEFDQFYFALPTEEARLLAEAAIESGMRWGELTELRVKDLELINCIVTVSRTVVEINPKHHPEGERFLIKEYPKDREFRRFKLTPQMGAKLAQYIKDTKLQRDDLLFVYRPEEPAPQTQAQPTEHLGLTEPNAAGRRYRHGTLSAYSAGKCRCQHCKNSYTVYRAERRAAGKDGPRQARRWDTDGHIPRRWFRDQVWRPALAASGLEFKVKMHDLRHAHASWLLAGGADLQVVKERLGHGSISTTEKYLHTLPDADQTALDALARTRSRSRR</sequence>
<dbReference type="InterPro" id="IPR011010">
    <property type="entry name" value="DNA_brk_join_enz"/>
</dbReference>
<dbReference type="Gene3D" id="1.10.150.130">
    <property type="match status" value="1"/>
</dbReference>
<evidence type="ECO:0000256" key="2">
    <source>
        <dbReference type="ARBA" id="ARBA00023125"/>
    </source>
</evidence>
<dbReference type="InterPro" id="IPR013762">
    <property type="entry name" value="Integrase-like_cat_sf"/>
</dbReference>
<keyword evidence="3" id="KW-0233">DNA recombination</keyword>
<name>A0ABV3GHB4_MICGL</name>
<proteinExistence type="inferred from homology"/>
<dbReference type="PANTHER" id="PTHR30349">
    <property type="entry name" value="PHAGE INTEGRASE-RELATED"/>
    <property type="match status" value="1"/>
</dbReference>
<evidence type="ECO:0000313" key="6">
    <source>
        <dbReference type="Proteomes" id="UP001551675"/>
    </source>
</evidence>
<organism evidence="5 6">
    <name type="scientific">Microtetraspora glauca</name>
    <dbReference type="NCBI Taxonomy" id="1996"/>
    <lineage>
        <taxon>Bacteria</taxon>
        <taxon>Bacillati</taxon>
        <taxon>Actinomycetota</taxon>
        <taxon>Actinomycetes</taxon>
        <taxon>Streptosporangiales</taxon>
        <taxon>Streptosporangiaceae</taxon>
        <taxon>Microtetraspora</taxon>
    </lineage>
</organism>
<comment type="similarity">
    <text evidence="1">Belongs to the 'phage' integrase family.</text>
</comment>
<dbReference type="Pfam" id="PF00589">
    <property type="entry name" value="Phage_integrase"/>
    <property type="match status" value="1"/>
</dbReference>
<protein>
    <submittedName>
        <fullName evidence="5">Tyrosine-type recombinase/integrase</fullName>
    </submittedName>
</protein>